<dbReference type="Proteomes" id="UP001152795">
    <property type="component" value="Unassembled WGS sequence"/>
</dbReference>
<dbReference type="Gene3D" id="3.40.50.300">
    <property type="entry name" value="P-loop containing nucleotide triphosphate hydrolases"/>
    <property type="match status" value="1"/>
</dbReference>
<dbReference type="GO" id="GO:0005524">
    <property type="term" value="F:ATP binding"/>
    <property type="evidence" value="ECO:0007669"/>
    <property type="project" value="InterPro"/>
</dbReference>
<organism evidence="2 3">
    <name type="scientific">Paramuricea clavata</name>
    <name type="common">Red gorgonian</name>
    <name type="synonym">Violescent sea-whip</name>
    <dbReference type="NCBI Taxonomy" id="317549"/>
    <lineage>
        <taxon>Eukaryota</taxon>
        <taxon>Metazoa</taxon>
        <taxon>Cnidaria</taxon>
        <taxon>Anthozoa</taxon>
        <taxon>Octocorallia</taxon>
        <taxon>Malacalcyonacea</taxon>
        <taxon>Plexauridae</taxon>
        <taxon>Paramuricea</taxon>
    </lineage>
</organism>
<keyword evidence="2" id="KW-0067">ATP-binding</keyword>
<reference evidence="2" key="1">
    <citation type="submission" date="2020-04" db="EMBL/GenBank/DDBJ databases">
        <authorList>
            <person name="Alioto T."/>
            <person name="Alioto T."/>
            <person name="Gomez Garrido J."/>
        </authorList>
    </citation>
    <scope>NUCLEOTIDE SEQUENCE</scope>
    <source>
        <strain evidence="2">A484AB</strain>
    </source>
</reference>
<dbReference type="AlphaFoldDB" id="A0A6S7LUQ5"/>
<sequence>FRKQGNCAVFRVLPFNTVSVVSVFAMENSVSKGIEMAPQFSGYLELKEYQRQTIEAYLYGRDVFVSAQTGYGKSLTFELAPHAFEYLSENNKGLTSRWFSSSFRWSRL</sequence>
<evidence type="ECO:0000313" key="2">
    <source>
        <dbReference type="EMBL" id="CAB4044513.1"/>
    </source>
</evidence>
<gene>
    <name evidence="2" type="ORF">PACLA_8A058544</name>
</gene>
<dbReference type="InterPro" id="IPR011545">
    <property type="entry name" value="DEAD/DEAH_box_helicase_dom"/>
</dbReference>
<dbReference type="EMBL" id="CACRXK020035234">
    <property type="protein sequence ID" value="CAB4044513.1"/>
    <property type="molecule type" value="Genomic_DNA"/>
</dbReference>
<feature type="non-terminal residue" evidence="2">
    <location>
        <position position="1"/>
    </location>
</feature>
<keyword evidence="2" id="KW-0378">Hydrolase</keyword>
<keyword evidence="3" id="KW-1185">Reference proteome</keyword>
<feature type="domain" description="DEAD/DEAH-box helicase" evidence="1">
    <location>
        <begin position="48"/>
        <end position="80"/>
    </location>
</feature>
<dbReference type="OrthoDB" id="10261556at2759"/>
<dbReference type="GO" id="GO:0003676">
    <property type="term" value="F:nucleic acid binding"/>
    <property type="evidence" value="ECO:0007669"/>
    <property type="project" value="InterPro"/>
</dbReference>
<comment type="caution">
    <text evidence="2">The sequence shown here is derived from an EMBL/GenBank/DDBJ whole genome shotgun (WGS) entry which is preliminary data.</text>
</comment>
<keyword evidence="2" id="KW-0347">Helicase</keyword>
<dbReference type="SUPFAM" id="SSF52540">
    <property type="entry name" value="P-loop containing nucleoside triphosphate hydrolases"/>
    <property type="match status" value="1"/>
</dbReference>
<keyword evidence="2" id="KW-0547">Nucleotide-binding</keyword>
<evidence type="ECO:0000259" key="1">
    <source>
        <dbReference type="Pfam" id="PF00270"/>
    </source>
</evidence>
<dbReference type="GO" id="GO:0004386">
    <property type="term" value="F:helicase activity"/>
    <property type="evidence" value="ECO:0007669"/>
    <property type="project" value="UniProtKB-KW"/>
</dbReference>
<dbReference type="InterPro" id="IPR027417">
    <property type="entry name" value="P-loop_NTPase"/>
</dbReference>
<evidence type="ECO:0000313" key="3">
    <source>
        <dbReference type="Proteomes" id="UP001152795"/>
    </source>
</evidence>
<name>A0A6S7LUQ5_PARCT</name>
<proteinExistence type="predicted"/>
<dbReference type="Pfam" id="PF00270">
    <property type="entry name" value="DEAD"/>
    <property type="match status" value="1"/>
</dbReference>
<protein>
    <submittedName>
        <fullName evidence="2">ATP-dependent DNA helicase Q-like 3</fullName>
    </submittedName>
</protein>
<accession>A0A6S7LUQ5</accession>